<dbReference type="InterPro" id="IPR002071">
    <property type="entry name" value="Thermonucl_AS"/>
</dbReference>
<dbReference type="PROSITE" id="PS01123">
    <property type="entry name" value="TNASE_1"/>
    <property type="match status" value="1"/>
</dbReference>
<evidence type="ECO:0000256" key="4">
    <source>
        <dbReference type="SAM" id="MobiDB-lite"/>
    </source>
</evidence>
<accession>A0ABT2UJQ0</accession>
<dbReference type="Pfam" id="PF05901">
    <property type="entry name" value="Excalibur"/>
    <property type="match status" value="1"/>
</dbReference>
<keyword evidence="7" id="KW-1185">Reference proteome</keyword>
<protein>
    <submittedName>
        <fullName evidence="6">Thermonuclease family protein</fullName>
    </submittedName>
</protein>
<dbReference type="InterPro" id="IPR008613">
    <property type="entry name" value="Excalibur_Ca-bd_domain"/>
</dbReference>
<feature type="compositionally biased region" description="Basic and acidic residues" evidence="4">
    <location>
        <begin position="220"/>
        <end position="231"/>
    </location>
</feature>
<dbReference type="Proteomes" id="UP001652445">
    <property type="component" value="Unassembled WGS sequence"/>
</dbReference>
<dbReference type="Gene3D" id="2.40.50.90">
    <property type="match status" value="1"/>
</dbReference>
<evidence type="ECO:0000256" key="2">
    <source>
        <dbReference type="ARBA" id="ARBA00022759"/>
    </source>
</evidence>
<dbReference type="CDD" id="cd00175">
    <property type="entry name" value="SNc"/>
    <property type="match status" value="1"/>
</dbReference>
<keyword evidence="3" id="KW-0378">Hydrolase</keyword>
<keyword evidence="2" id="KW-0255">Endonuclease</keyword>
<evidence type="ECO:0000256" key="1">
    <source>
        <dbReference type="ARBA" id="ARBA00022722"/>
    </source>
</evidence>
<dbReference type="RefSeq" id="WP_262685959.1">
    <property type="nucleotide sequence ID" value="NZ_JAOQIO010000086.1"/>
</dbReference>
<organism evidence="6 7">
    <name type="scientific">Paenibacillus baimaensis</name>
    <dbReference type="NCBI Taxonomy" id="2982185"/>
    <lineage>
        <taxon>Bacteria</taxon>
        <taxon>Bacillati</taxon>
        <taxon>Bacillota</taxon>
        <taxon>Bacilli</taxon>
        <taxon>Bacillales</taxon>
        <taxon>Paenibacillaceae</taxon>
        <taxon>Paenibacillus</taxon>
    </lineage>
</organism>
<dbReference type="SUPFAM" id="SSF50199">
    <property type="entry name" value="Staphylococcal nuclease"/>
    <property type="match status" value="1"/>
</dbReference>
<keyword evidence="1" id="KW-0540">Nuclease</keyword>
<dbReference type="PROSITE" id="PS50830">
    <property type="entry name" value="TNASE_3"/>
    <property type="match status" value="1"/>
</dbReference>
<feature type="region of interest" description="Disordered" evidence="4">
    <location>
        <begin position="206"/>
        <end position="231"/>
    </location>
</feature>
<evidence type="ECO:0000259" key="5">
    <source>
        <dbReference type="PROSITE" id="PS50830"/>
    </source>
</evidence>
<dbReference type="EMBL" id="JAOQIO010000086">
    <property type="protein sequence ID" value="MCU6794868.1"/>
    <property type="molecule type" value="Genomic_DNA"/>
</dbReference>
<gene>
    <name evidence="6" type="ORF">OB236_22415</name>
</gene>
<comment type="caution">
    <text evidence="6">The sequence shown here is derived from an EMBL/GenBank/DDBJ whole genome shotgun (WGS) entry which is preliminary data.</text>
</comment>
<name>A0ABT2UJQ0_9BACL</name>
<evidence type="ECO:0000313" key="7">
    <source>
        <dbReference type="Proteomes" id="UP001652445"/>
    </source>
</evidence>
<dbReference type="InterPro" id="IPR035437">
    <property type="entry name" value="SNase_OB-fold_sf"/>
</dbReference>
<evidence type="ECO:0000256" key="3">
    <source>
        <dbReference type="ARBA" id="ARBA00022801"/>
    </source>
</evidence>
<evidence type="ECO:0000313" key="6">
    <source>
        <dbReference type="EMBL" id="MCU6794868.1"/>
    </source>
</evidence>
<reference evidence="6 7" key="1">
    <citation type="submission" date="2022-09" db="EMBL/GenBank/DDBJ databases">
        <authorList>
            <person name="Han X.L."/>
            <person name="Wang Q."/>
            <person name="Lu T."/>
        </authorList>
    </citation>
    <scope>NUCLEOTIDE SEQUENCE [LARGE SCALE GENOMIC DNA]</scope>
    <source>
        <strain evidence="6 7">WQ 127069</strain>
    </source>
</reference>
<dbReference type="SMART" id="SM00318">
    <property type="entry name" value="SNc"/>
    <property type="match status" value="1"/>
</dbReference>
<feature type="domain" description="TNase-like" evidence="5">
    <location>
        <begin position="17"/>
        <end position="148"/>
    </location>
</feature>
<proteinExistence type="predicted"/>
<dbReference type="SMART" id="SM00894">
    <property type="entry name" value="Excalibur"/>
    <property type="match status" value="1"/>
</dbReference>
<dbReference type="InterPro" id="IPR016071">
    <property type="entry name" value="Staphylococal_nuclease_OB-fold"/>
</dbReference>
<sequence>MQSIPPPSLPRPQTTKKLIDAKVNRAVDGDTLEVTINGKKETVRMILVDTPETKKPNTPVQPFGPEASTFTKETLEGKDVKLERDVSVRDQYKRLLYYVYIGDKMFNEMLLEKGFARVAVFPPDVKYVDQFREIQKKAQEAKLGIWSFENYATDKGFDDSKAKKDIPIDMNAKFETHKSAPAVKPKETSAASNIHYNNCTEVKKAGKAPLHRGDPGYSSKLDRDGDGIVCE</sequence>
<dbReference type="PANTHER" id="PTHR12302:SF3">
    <property type="entry name" value="SERINE_THREONINE-PROTEIN KINASE 31"/>
    <property type="match status" value="1"/>
</dbReference>
<dbReference type="Pfam" id="PF00565">
    <property type="entry name" value="SNase"/>
    <property type="match status" value="1"/>
</dbReference>
<dbReference type="PANTHER" id="PTHR12302">
    <property type="entry name" value="EBNA2 BINDING PROTEIN P100"/>
    <property type="match status" value="1"/>
</dbReference>